<dbReference type="AlphaFoldDB" id="A0A7Y8Y207"/>
<sequence>MKKLLAISAVLAMFACSQHPSEFKGLGGIEIGKDFASIPSSKSFTNTMKNEYFIEGYELGDGIGRISKLNITTNDARQIIEVKFSEDPKTDVEKIEQALTGLKPIGKPIVNMDGFEMKAYMSVDSSVVFTQVISKYSMFKNGLPKREFRYSSQQALKQNAEVIRKSVSARKADR</sequence>
<gene>
    <name evidence="1" type="ORF">HZF10_09500</name>
</gene>
<dbReference type="RefSeq" id="WP_176005956.1">
    <property type="nucleotide sequence ID" value="NZ_JABWMI010000010.1"/>
</dbReference>
<comment type="caution">
    <text evidence="1">The sequence shown here is derived from an EMBL/GenBank/DDBJ whole genome shotgun (WGS) entry which is preliminary data.</text>
</comment>
<evidence type="ECO:0000313" key="1">
    <source>
        <dbReference type="EMBL" id="NYA71154.1"/>
    </source>
</evidence>
<proteinExistence type="predicted"/>
<evidence type="ECO:0000313" key="2">
    <source>
        <dbReference type="Proteomes" id="UP000535020"/>
    </source>
</evidence>
<evidence type="ECO:0008006" key="3">
    <source>
        <dbReference type="Google" id="ProtNLM"/>
    </source>
</evidence>
<dbReference type="Proteomes" id="UP000535020">
    <property type="component" value="Unassembled WGS sequence"/>
</dbReference>
<reference evidence="1 2" key="1">
    <citation type="submission" date="2020-07" db="EMBL/GenBank/DDBJ databases">
        <authorList>
            <person name="Sun Q."/>
        </authorList>
    </citation>
    <scope>NUCLEOTIDE SEQUENCE [LARGE SCALE GENOMIC DNA]</scope>
    <source>
        <strain evidence="1 2">MAH-1</strain>
    </source>
</reference>
<organism evidence="1 2">
    <name type="scientific">Flavobacterium agri</name>
    <dbReference type="NCBI Taxonomy" id="2743471"/>
    <lineage>
        <taxon>Bacteria</taxon>
        <taxon>Pseudomonadati</taxon>
        <taxon>Bacteroidota</taxon>
        <taxon>Flavobacteriia</taxon>
        <taxon>Flavobacteriales</taxon>
        <taxon>Flavobacteriaceae</taxon>
        <taxon>Flavobacterium</taxon>
    </lineage>
</organism>
<protein>
    <recommendedName>
        <fullName evidence="3">Lipoprotein</fullName>
    </recommendedName>
</protein>
<accession>A0A7Y8Y207</accession>
<keyword evidence="2" id="KW-1185">Reference proteome</keyword>
<dbReference type="EMBL" id="JACBJI010000003">
    <property type="protein sequence ID" value="NYA71154.1"/>
    <property type="molecule type" value="Genomic_DNA"/>
</dbReference>
<dbReference type="PROSITE" id="PS51257">
    <property type="entry name" value="PROKAR_LIPOPROTEIN"/>
    <property type="match status" value="1"/>
</dbReference>
<name>A0A7Y8Y207_9FLAO</name>